<dbReference type="InterPro" id="IPR003439">
    <property type="entry name" value="ABC_transporter-like_ATP-bd"/>
</dbReference>
<dbReference type="SUPFAM" id="SSF52540">
    <property type="entry name" value="P-loop containing nucleoside triphosphate hydrolases"/>
    <property type="match status" value="1"/>
</dbReference>
<keyword evidence="3" id="KW-0997">Cell inner membrane</keyword>
<dbReference type="GO" id="GO:0005524">
    <property type="term" value="F:ATP binding"/>
    <property type="evidence" value="ECO:0007669"/>
    <property type="project" value="UniProtKB-KW"/>
</dbReference>
<dbReference type="PROSITE" id="PS00211">
    <property type="entry name" value="ABC_TRANSPORTER_1"/>
    <property type="match status" value="1"/>
</dbReference>
<dbReference type="PANTHER" id="PTHR42734">
    <property type="entry name" value="METAL TRANSPORT SYSTEM ATP-BINDING PROTEIN TM_0124-RELATED"/>
    <property type="match status" value="1"/>
</dbReference>
<dbReference type="InterPro" id="IPR050153">
    <property type="entry name" value="Metal_Ion_Import_ABC"/>
</dbReference>
<accession>A0ABT3ZLV2</accession>
<evidence type="ECO:0000256" key="1">
    <source>
        <dbReference type="ARBA" id="ARBA00022448"/>
    </source>
</evidence>
<dbReference type="Pfam" id="PF00005">
    <property type="entry name" value="ABC_tran"/>
    <property type="match status" value="1"/>
</dbReference>
<dbReference type="InterPro" id="IPR003593">
    <property type="entry name" value="AAA+_ATPase"/>
</dbReference>
<evidence type="ECO:0000256" key="4">
    <source>
        <dbReference type="ARBA" id="ARBA00022741"/>
    </source>
</evidence>
<dbReference type="EMBL" id="JAPMXC010000001">
    <property type="protein sequence ID" value="MCY0387523.1"/>
    <property type="molecule type" value="Genomic_DNA"/>
</dbReference>
<keyword evidence="4" id="KW-0547">Nucleotide-binding</keyword>
<keyword evidence="8" id="KW-1185">Reference proteome</keyword>
<feature type="domain" description="ABC transporter" evidence="6">
    <location>
        <begin position="12"/>
        <end position="245"/>
    </location>
</feature>
<sequence>MTTQNASLPTAIALDAVSIALGQRTILEQVSLSINAGEFVGVLGPNGAGKTTLMRALLGLVPLAAGRIALFGEPAAGARRLVGYMPQIRAMTQAQRVSGRDFVACVLDGERWGLPRLDAAGRRAVDAALDAVGATELGRRAVGEMSGGERQRLLLAQCLVGQPRILLLDEPLISLDPHRQQSVVDLVAEVSHRLGITTLFSAHELNPLLGAIDRVLYLGNGAAALGTVEDVITGPILSRLYGAPIDVIRVDGRIFVMSGGQMMEKDAHHHHV</sequence>
<dbReference type="InterPro" id="IPR017871">
    <property type="entry name" value="ABC_transporter-like_CS"/>
</dbReference>
<organism evidence="7 8">
    <name type="scientific">Robbsia betulipollinis</name>
    <dbReference type="NCBI Taxonomy" id="2981849"/>
    <lineage>
        <taxon>Bacteria</taxon>
        <taxon>Pseudomonadati</taxon>
        <taxon>Pseudomonadota</taxon>
        <taxon>Betaproteobacteria</taxon>
        <taxon>Burkholderiales</taxon>
        <taxon>Burkholderiaceae</taxon>
        <taxon>Robbsia</taxon>
    </lineage>
</organism>
<dbReference type="PROSITE" id="PS50893">
    <property type="entry name" value="ABC_TRANSPORTER_2"/>
    <property type="match status" value="1"/>
</dbReference>
<evidence type="ECO:0000313" key="8">
    <source>
        <dbReference type="Proteomes" id="UP001082899"/>
    </source>
</evidence>
<dbReference type="RefSeq" id="WP_267847260.1">
    <property type="nucleotide sequence ID" value="NZ_JAPMXC010000001.1"/>
</dbReference>
<gene>
    <name evidence="7" type="ORF">OVY01_09800</name>
</gene>
<keyword evidence="1" id="KW-0813">Transport</keyword>
<evidence type="ECO:0000259" key="6">
    <source>
        <dbReference type="PROSITE" id="PS50893"/>
    </source>
</evidence>
<dbReference type="SMART" id="SM00382">
    <property type="entry name" value="AAA"/>
    <property type="match status" value="1"/>
</dbReference>
<comment type="caution">
    <text evidence="7">The sequence shown here is derived from an EMBL/GenBank/DDBJ whole genome shotgun (WGS) entry which is preliminary data.</text>
</comment>
<keyword evidence="5 7" id="KW-0067">ATP-binding</keyword>
<evidence type="ECO:0000313" key="7">
    <source>
        <dbReference type="EMBL" id="MCY0387523.1"/>
    </source>
</evidence>
<dbReference type="Proteomes" id="UP001082899">
    <property type="component" value="Unassembled WGS sequence"/>
</dbReference>
<reference evidence="7" key="1">
    <citation type="submission" date="2022-11" db="EMBL/GenBank/DDBJ databases">
        <title>Robbsia betulipollinis sp. nov., isolated from pollen of birch (Betula pendula).</title>
        <authorList>
            <person name="Shi H."/>
            <person name="Ambika Manirajan B."/>
            <person name="Ratering S."/>
            <person name="Geissler-Plaum R."/>
            <person name="Schnell S."/>
        </authorList>
    </citation>
    <scope>NUCLEOTIDE SEQUENCE</scope>
    <source>
        <strain evidence="7">Bb-Pol-6</strain>
    </source>
</reference>
<evidence type="ECO:0000256" key="3">
    <source>
        <dbReference type="ARBA" id="ARBA00022519"/>
    </source>
</evidence>
<dbReference type="InterPro" id="IPR027417">
    <property type="entry name" value="P-loop_NTPase"/>
</dbReference>
<name>A0ABT3ZLV2_9BURK</name>
<keyword evidence="3" id="KW-0472">Membrane</keyword>
<proteinExistence type="predicted"/>
<evidence type="ECO:0000256" key="5">
    <source>
        <dbReference type="ARBA" id="ARBA00022840"/>
    </source>
</evidence>
<evidence type="ECO:0000256" key="2">
    <source>
        <dbReference type="ARBA" id="ARBA00022475"/>
    </source>
</evidence>
<dbReference type="CDD" id="cd03235">
    <property type="entry name" value="ABC_Metallic_Cations"/>
    <property type="match status" value="1"/>
</dbReference>
<protein>
    <submittedName>
        <fullName evidence="7">ABC transporter ATP-binding protein</fullName>
    </submittedName>
</protein>
<keyword evidence="2" id="KW-1003">Cell membrane</keyword>
<dbReference type="Gene3D" id="3.40.50.300">
    <property type="entry name" value="P-loop containing nucleotide triphosphate hydrolases"/>
    <property type="match status" value="1"/>
</dbReference>